<evidence type="ECO:0000313" key="2">
    <source>
        <dbReference type="EMBL" id="MTE15855.1"/>
    </source>
</evidence>
<gene>
    <name evidence="2" type="ORF">GLP40_24180</name>
</gene>
<dbReference type="EMBL" id="WMBB01000011">
    <property type="protein sequence ID" value="MTE15855.1"/>
    <property type="molecule type" value="Genomic_DNA"/>
</dbReference>
<keyword evidence="3" id="KW-1185">Reference proteome</keyword>
<accession>A0A6I3L5P5</accession>
<name>A0A6I3L5P5_9NOCA</name>
<dbReference type="AlphaFoldDB" id="A0A6I3L5P5"/>
<evidence type="ECO:0000256" key="1">
    <source>
        <dbReference type="SAM" id="MobiDB-lite"/>
    </source>
</evidence>
<reference evidence="2 3" key="1">
    <citation type="submission" date="2019-11" db="EMBL/GenBank/DDBJ databases">
        <title>Nocardia sp. nov. CT2-14 isolated from soil.</title>
        <authorList>
            <person name="Kanchanasin P."/>
            <person name="Tanasupawat S."/>
            <person name="Yuki M."/>
            <person name="Kudo T."/>
        </authorList>
    </citation>
    <scope>NUCLEOTIDE SEQUENCE [LARGE SCALE GENOMIC DNA]</scope>
    <source>
        <strain evidence="2 3">CT2-14</strain>
    </source>
</reference>
<sequence length="48" mass="5566">MIDNAHRTSYDRQSPVIWPDPSPLDSWWDAVMRGEDLTKPSRVKSARP</sequence>
<feature type="compositionally biased region" description="Basic and acidic residues" evidence="1">
    <location>
        <begin position="1"/>
        <end position="10"/>
    </location>
</feature>
<dbReference type="RefSeq" id="WP_154790266.1">
    <property type="nucleotide sequence ID" value="NZ_WMBB01000011.1"/>
</dbReference>
<protein>
    <submittedName>
        <fullName evidence="2">Uncharacterized protein</fullName>
    </submittedName>
</protein>
<proteinExistence type="predicted"/>
<evidence type="ECO:0000313" key="3">
    <source>
        <dbReference type="Proteomes" id="UP000432464"/>
    </source>
</evidence>
<dbReference type="Proteomes" id="UP000432464">
    <property type="component" value="Unassembled WGS sequence"/>
</dbReference>
<comment type="caution">
    <text evidence="2">The sequence shown here is derived from an EMBL/GenBank/DDBJ whole genome shotgun (WGS) entry which is preliminary data.</text>
</comment>
<organism evidence="2 3">
    <name type="scientific">Nocardia aurantiaca</name>
    <dbReference type="NCBI Taxonomy" id="2675850"/>
    <lineage>
        <taxon>Bacteria</taxon>
        <taxon>Bacillati</taxon>
        <taxon>Actinomycetota</taxon>
        <taxon>Actinomycetes</taxon>
        <taxon>Mycobacteriales</taxon>
        <taxon>Nocardiaceae</taxon>
        <taxon>Nocardia</taxon>
    </lineage>
</organism>
<feature type="region of interest" description="Disordered" evidence="1">
    <location>
        <begin position="1"/>
        <end position="22"/>
    </location>
</feature>